<protein>
    <submittedName>
        <fullName evidence="1">DNA methylase</fullName>
    </submittedName>
</protein>
<organism evidence="1">
    <name type="scientific">mine drainage metagenome</name>
    <dbReference type="NCBI Taxonomy" id="410659"/>
    <lineage>
        <taxon>unclassified sequences</taxon>
        <taxon>metagenomes</taxon>
        <taxon>ecological metagenomes</taxon>
    </lineage>
</organism>
<keyword evidence="1" id="KW-0808">Transferase</keyword>
<accession>T1B4D2</accession>
<name>T1B4D2_9ZZZZ</name>
<reference evidence="1" key="2">
    <citation type="journal article" date="2014" name="ISME J.">
        <title>Microbial stratification in low pH oxic and suboxic macroscopic growths along an acid mine drainage.</title>
        <authorList>
            <person name="Mendez-Garcia C."/>
            <person name="Mesa V."/>
            <person name="Sprenger R.R."/>
            <person name="Richter M."/>
            <person name="Diez M.S."/>
            <person name="Solano J."/>
            <person name="Bargiela R."/>
            <person name="Golyshina O.V."/>
            <person name="Manteca A."/>
            <person name="Ramos J.L."/>
            <person name="Gallego J.R."/>
            <person name="Llorente I."/>
            <person name="Martins Dos Santos V.A."/>
            <person name="Jensen O.N."/>
            <person name="Pelaez A.I."/>
            <person name="Sanchez J."/>
            <person name="Ferrer M."/>
        </authorList>
    </citation>
    <scope>NUCLEOTIDE SEQUENCE</scope>
</reference>
<dbReference type="SUPFAM" id="SSF53335">
    <property type="entry name" value="S-adenosyl-L-methionine-dependent methyltransferases"/>
    <property type="match status" value="1"/>
</dbReference>
<dbReference type="GO" id="GO:0032259">
    <property type="term" value="P:methylation"/>
    <property type="evidence" value="ECO:0007669"/>
    <property type="project" value="UniProtKB-KW"/>
</dbReference>
<evidence type="ECO:0000313" key="1">
    <source>
        <dbReference type="EMBL" id="EQD47649.1"/>
    </source>
</evidence>
<dbReference type="GO" id="GO:0008168">
    <property type="term" value="F:methyltransferase activity"/>
    <property type="evidence" value="ECO:0007669"/>
    <property type="project" value="UniProtKB-KW"/>
</dbReference>
<reference evidence="1" key="1">
    <citation type="submission" date="2013-08" db="EMBL/GenBank/DDBJ databases">
        <authorList>
            <person name="Mendez C."/>
            <person name="Richter M."/>
            <person name="Ferrer M."/>
            <person name="Sanchez J."/>
        </authorList>
    </citation>
    <scope>NUCLEOTIDE SEQUENCE</scope>
</reference>
<dbReference type="Gene3D" id="3.40.50.150">
    <property type="entry name" value="Vaccinia Virus protein VP39"/>
    <property type="match status" value="1"/>
</dbReference>
<comment type="caution">
    <text evidence="1">The sequence shown here is derived from an EMBL/GenBank/DDBJ whole genome shotgun (WGS) entry which is preliminary data.</text>
</comment>
<feature type="non-terminal residue" evidence="1">
    <location>
        <position position="145"/>
    </location>
</feature>
<dbReference type="AlphaFoldDB" id="T1B4D2"/>
<sequence>MTASRAVVVASLLPAWPSDADAESDPPAAKVLAGLRSEFPGGEDDYHRWYLEALGIKGDPVAGHQAIKAANAAGVKLDGNGYGYRRAFTATPNAADTERLHRLAALRADVADPPVVFDPFAGGGSIPFEAARYGCQTIAGELNPV</sequence>
<dbReference type="InterPro" id="IPR029063">
    <property type="entry name" value="SAM-dependent_MTases_sf"/>
</dbReference>
<keyword evidence="1" id="KW-0489">Methyltransferase</keyword>
<gene>
    <name evidence="1" type="ORF">B1B_12242</name>
</gene>
<dbReference type="EMBL" id="AUZY01008017">
    <property type="protein sequence ID" value="EQD47649.1"/>
    <property type="molecule type" value="Genomic_DNA"/>
</dbReference>
<proteinExistence type="predicted"/>